<dbReference type="AlphaFoldDB" id="A0A5N6N8H0"/>
<evidence type="ECO:0000313" key="2">
    <source>
        <dbReference type="Proteomes" id="UP000326396"/>
    </source>
</evidence>
<name>A0A5N6N8H0_9ASTR</name>
<protein>
    <submittedName>
        <fullName evidence="1">Uncharacterized protein</fullName>
    </submittedName>
</protein>
<gene>
    <name evidence="1" type="ORF">E3N88_21773</name>
</gene>
<organism evidence="1 2">
    <name type="scientific">Mikania micrantha</name>
    <name type="common">bitter vine</name>
    <dbReference type="NCBI Taxonomy" id="192012"/>
    <lineage>
        <taxon>Eukaryota</taxon>
        <taxon>Viridiplantae</taxon>
        <taxon>Streptophyta</taxon>
        <taxon>Embryophyta</taxon>
        <taxon>Tracheophyta</taxon>
        <taxon>Spermatophyta</taxon>
        <taxon>Magnoliopsida</taxon>
        <taxon>eudicotyledons</taxon>
        <taxon>Gunneridae</taxon>
        <taxon>Pentapetalae</taxon>
        <taxon>asterids</taxon>
        <taxon>campanulids</taxon>
        <taxon>Asterales</taxon>
        <taxon>Asteraceae</taxon>
        <taxon>Asteroideae</taxon>
        <taxon>Heliantheae alliance</taxon>
        <taxon>Eupatorieae</taxon>
        <taxon>Mikania</taxon>
    </lineage>
</organism>
<keyword evidence="2" id="KW-1185">Reference proteome</keyword>
<reference evidence="1 2" key="1">
    <citation type="submission" date="2019-05" db="EMBL/GenBank/DDBJ databases">
        <title>Mikania micrantha, genome provides insights into the molecular mechanism of rapid growth.</title>
        <authorList>
            <person name="Liu B."/>
        </authorList>
    </citation>
    <scope>NUCLEOTIDE SEQUENCE [LARGE SCALE GENOMIC DNA]</scope>
    <source>
        <strain evidence="1">NLD-2019</strain>
        <tissue evidence="1">Leaf</tissue>
    </source>
</reference>
<comment type="caution">
    <text evidence="1">The sequence shown here is derived from an EMBL/GenBank/DDBJ whole genome shotgun (WGS) entry which is preliminary data.</text>
</comment>
<dbReference type="EMBL" id="SZYD01000012">
    <property type="protein sequence ID" value="KAD4584172.1"/>
    <property type="molecule type" value="Genomic_DNA"/>
</dbReference>
<dbReference type="Proteomes" id="UP000326396">
    <property type="component" value="Linkage Group LG2"/>
</dbReference>
<evidence type="ECO:0000313" key="1">
    <source>
        <dbReference type="EMBL" id="KAD4584172.1"/>
    </source>
</evidence>
<sequence length="153" mass="16566">MHNVRGGNTKGFRARFNLVLCSKLANGLKSDPLSLLLRVIPGLKTNLIYVDEQGLDVNFGSGKWKVIKGNLVIARGKKQGSLYLVEVPAKGVTVPVNQDKVWFAESRGQKKHLGEAETKQGTTYVKPVIITQRPLDGVARPQTVVVMVGGCGS</sequence>
<proteinExistence type="predicted"/>
<accession>A0A5N6N8H0</accession>
<dbReference type="OrthoDB" id="1305579at2759"/>